<reference evidence="7" key="1">
    <citation type="submission" date="2018-06" db="EMBL/GenBank/DDBJ databases">
        <authorList>
            <person name="Zhirakovskaya E."/>
        </authorList>
    </citation>
    <scope>NUCLEOTIDE SEQUENCE</scope>
</reference>
<organism evidence="7">
    <name type="scientific">hydrothermal vent metagenome</name>
    <dbReference type="NCBI Taxonomy" id="652676"/>
    <lineage>
        <taxon>unclassified sequences</taxon>
        <taxon>metagenomes</taxon>
        <taxon>ecological metagenomes</taxon>
    </lineage>
</organism>
<dbReference type="EMBL" id="UOGJ01000093">
    <property type="protein sequence ID" value="VAX36335.1"/>
    <property type="molecule type" value="Genomic_DNA"/>
</dbReference>
<proteinExistence type="predicted"/>
<evidence type="ECO:0000256" key="4">
    <source>
        <dbReference type="ARBA" id="ARBA00022842"/>
    </source>
</evidence>
<keyword evidence="3" id="KW-0378">Hydrolase</keyword>
<dbReference type="GO" id="GO:0016787">
    <property type="term" value="F:hydrolase activity"/>
    <property type="evidence" value="ECO:0007669"/>
    <property type="project" value="UniProtKB-KW"/>
</dbReference>
<dbReference type="Pfam" id="PF13638">
    <property type="entry name" value="PIN_4"/>
    <property type="match status" value="1"/>
</dbReference>
<evidence type="ECO:0000256" key="2">
    <source>
        <dbReference type="ARBA" id="ARBA00022722"/>
    </source>
</evidence>
<evidence type="ECO:0000256" key="3">
    <source>
        <dbReference type="ARBA" id="ARBA00022801"/>
    </source>
</evidence>
<evidence type="ECO:0000256" key="1">
    <source>
        <dbReference type="ARBA" id="ARBA00001946"/>
    </source>
</evidence>
<evidence type="ECO:0000256" key="5">
    <source>
        <dbReference type="SAM" id="Phobius"/>
    </source>
</evidence>
<dbReference type="PROSITE" id="PS50926">
    <property type="entry name" value="TRAM"/>
    <property type="match status" value="1"/>
</dbReference>
<evidence type="ECO:0000313" key="7">
    <source>
        <dbReference type="EMBL" id="VAX36335.1"/>
    </source>
</evidence>
<feature type="domain" description="TRAM" evidence="6">
    <location>
        <begin position="260"/>
        <end position="324"/>
    </location>
</feature>
<dbReference type="PANTHER" id="PTHR11603">
    <property type="entry name" value="AAA FAMILY ATPASE"/>
    <property type="match status" value="1"/>
</dbReference>
<dbReference type="InterPro" id="IPR052041">
    <property type="entry name" value="Nucleic_acid_metab_PIN/TRAM"/>
</dbReference>
<keyword evidence="5" id="KW-1133">Transmembrane helix</keyword>
<feature type="transmembrane region" description="Helical" evidence="5">
    <location>
        <begin position="57"/>
        <end position="74"/>
    </location>
</feature>
<dbReference type="CDD" id="cd09877">
    <property type="entry name" value="PIN_YacL-like"/>
    <property type="match status" value="1"/>
</dbReference>
<protein>
    <submittedName>
        <fullName evidence="7">Membrane-associated protein containing RNA-binding TRAM domain and ribonuclease PIN-domain, YacL B.subtilis ortholog</fullName>
    </submittedName>
</protein>
<dbReference type="AlphaFoldDB" id="A0A3B1DW59"/>
<dbReference type="InterPro" id="IPR029060">
    <property type="entry name" value="PIN-like_dom_sf"/>
</dbReference>
<sequence>MTLSFLRVFFIIGSGLVGHYVGSLLQDPNLGWMIGCLVGLVIIFLEQRVHHVSLRGLSSMVFGLILGVVMAKLMSDIISLIPLGEFFHSVSRVVLTLIFSYLGAVLALRGKDEFNVIIPYVRFKRQDIKEGIILLDTSVIIDGRVRDIYKINFLNGRLVVPRFVLEELQQLADSSNDNKRQKGRRGMELLREMQKDTQVDIRIHEDDLIEEEEVDARLIHLSKMMDARLCTTDFNLGRIAGIQGIEVLNIHELSNMLKPVTSSGEQLQIKLVKKGRESGQAVGYLEDGTMVVVAEAESEVGKDVNVTVTSVLQTQAGKMVFGKL</sequence>
<name>A0A3B1DW59_9ZZZZ</name>
<keyword evidence="2" id="KW-0540">Nuclease</keyword>
<feature type="transmembrane region" description="Helical" evidence="5">
    <location>
        <begin position="86"/>
        <end position="108"/>
    </location>
</feature>
<comment type="cofactor">
    <cofactor evidence="1">
        <name>Mg(2+)</name>
        <dbReference type="ChEBI" id="CHEBI:18420"/>
    </cofactor>
</comment>
<dbReference type="SUPFAM" id="SSF88723">
    <property type="entry name" value="PIN domain-like"/>
    <property type="match status" value="1"/>
</dbReference>
<gene>
    <name evidence="7" type="ORF">MNBD_UNCLBAC01-2049</name>
</gene>
<dbReference type="InterPro" id="IPR002716">
    <property type="entry name" value="PIN_dom"/>
</dbReference>
<keyword evidence="5" id="KW-0812">Transmembrane</keyword>
<dbReference type="Gene3D" id="3.40.50.1010">
    <property type="entry name" value="5'-nuclease"/>
    <property type="match status" value="1"/>
</dbReference>
<feature type="transmembrane region" description="Helical" evidence="5">
    <location>
        <begin position="5"/>
        <end position="23"/>
    </location>
</feature>
<keyword evidence="5" id="KW-0472">Membrane</keyword>
<accession>A0A3B1DW59</accession>
<dbReference type="SMART" id="SM00670">
    <property type="entry name" value="PINc"/>
    <property type="match status" value="1"/>
</dbReference>
<dbReference type="GO" id="GO:0004518">
    <property type="term" value="F:nuclease activity"/>
    <property type="evidence" value="ECO:0007669"/>
    <property type="project" value="UniProtKB-KW"/>
</dbReference>
<feature type="transmembrane region" description="Helical" evidence="5">
    <location>
        <begin position="29"/>
        <end position="45"/>
    </location>
</feature>
<evidence type="ECO:0000259" key="6">
    <source>
        <dbReference type="PROSITE" id="PS50926"/>
    </source>
</evidence>
<dbReference type="PANTHER" id="PTHR11603:SF147">
    <property type="entry name" value="MEMBRANE PROTEIN"/>
    <property type="match status" value="1"/>
</dbReference>
<dbReference type="InterPro" id="IPR002792">
    <property type="entry name" value="TRAM_dom"/>
</dbReference>
<keyword evidence="4" id="KW-0460">Magnesium</keyword>